<dbReference type="PRINTS" id="PR00038">
    <property type="entry name" value="HTHLUXR"/>
</dbReference>
<comment type="caution">
    <text evidence="5">The sequence shown here is derived from an EMBL/GenBank/DDBJ whole genome shotgun (WGS) entry which is preliminary data.</text>
</comment>
<dbReference type="PROSITE" id="PS50043">
    <property type="entry name" value="HTH_LUXR_2"/>
    <property type="match status" value="1"/>
</dbReference>
<dbReference type="PANTHER" id="PTHR44688:SF16">
    <property type="entry name" value="DNA-BINDING TRANSCRIPTIONAL ACTIVATOR DEVR_DOSR"/>
    <property type="match status" value="1"/>
</dbReference>
<keyword evidence="2 5" id="KW-0238">DNA-binding</keyword>
<keyword evidence="1" id="KW-0805">Transcription regulation</keyword>
<dbReference type="InterPro" id="IPR000792">
    <property type="entry name" value="Tscrpt_reg_LuxR_C"/>
</dbReference>
<reference evidence="5 6" key="1">
    <citation type="submission" date="2020-08" db="EMBL/GenBank/DDBJ databases">
        <title>Sequencing the genomes of 1000 actinobacteria strains.</title>
        <authorList>
            <person name="Klenk H.-P."/>
        </authorList>
    </citation>
    <scope>NUCLEOTIDE SEQUENCE [LARGE SCALE GENOMIC DNA]</scope>
    <source>
        <strain evidence="5 6">DSM 44230</strain>
    </source>
</reference>
<dbReference type="Gene3D" id="1.10.10.10">
    <property type="entry name" value="Winged helix-like DNA-binding domain superfamily/Winged helix DNA-binding domain"/>
    <property type="match status" value="1"/>
</dbReference>
<keyword evidence="3" id="KW-0804">Transcription</keyword>
<dbReference type="InterPro" id="IPR011990">
    <property type="entry name" value="TPR-like_helical_dom_sf"/>
</dbReference>
<feature type="domain" description="HTH luxR-type" evidence="4">
    <location>
        <begin position="374"/>
        <end position="434"/>
    </location>
</feature>
<dbReference type="GO" id="GO:0006355">
    <property type="term" value="P:regulation of DNA-templated transcription"/>
    <property type="evidence" value="ECO:0007669"/>
    <property type="project" value="InterPro"/>
</dbReference>
<evidence type="ECO:0000313" key="6">
    <source>
        <dbReference type="Proteomes" id="UP000533598"/>
    </source>
</evidence>
<dbReference type="RefSeq" id="WP_185003969.1">
    <property type="nucleotide sequence ID" value="NZ_BAAAUI010000041.1"/>
</dbReference>
<accession>A0A7W7CBH7</accession>
<dbReference type="GO" id="GO:0003677">
    <property type="term" value="F:DNA binding"/>
    <property type="evidence" value="ECO:0007669"/>
    <property type="project" value="UniProtKB-KW"/>
</dbReference>
<proteinExistence type="predicted"/>
<dbReference type="Pfam" id="PF00196">
    <property type="entry name" value="GerE"/>
    <property type="match status" value="1"/>
</dbReference>
<dbReference type="Proteomes" id="UP000533598">
    <property type="component" value="Unassembled WGS sequence"/>
</dbReference>
<keyword evidence="6" id="KW-1185">Reference proteome</keyword>
<evidence type="ECO:0000313" key="5">
    <source>
        <dbReference type="EMBL" id="MBB4678100.1"/>
    </source>
</evidence>
<evidence type="ECO:0000256" key="2">
    <source>
        <dbReference type="ARBA" id="ARBA00023125"/>
    </source>
</evidence>
<evidence type="ECO:0000259" key="4">
    <source>
        <dbReference type="PROSITE" id="PS50043"/>
    </source>
</evidence>
<dbReference type="SUPFAM" id="SSF46894">
    <property type="entry name" value="C-terminal effector domain of the bipartite response regulators"/>
    <property type="match status" value="1"/>
</dbReference>
<sequence length="434" mass="46128">MLEEWVESARALRLRLVEGGRWAEADRVVTEVLGRALAEEAVTGPMLAGLSYVAGGPRPGSARCPDRAEPLPPQRELAMRAILLANRGVDRAGSVELAGRVLDSAAWSEPGCFWYAVLALAYAGEPGLAREHCARAARTAGWAGSVRQRDSLVLLTARLDTWNGAPGQAVRALESLLGNGVHPQFAGLTVAWLAAALVDLGELDRARELFRDHGLDGGLASAADRAELLFARGGLYRALGQFSLAYQDFLACGRALDGWAVVNPAVLPWRSRAALCAHALQRAPLATSLARAELVAARRWGSPRAIGLALHAAGWDSAAQLAEAADLVRGAELAQVRHDLGVLLSARGQRLAAEDAFTAAREAARLIGNSRWAHRTSGPRLTGQEGRIAALVRAGLSNKEIAARLGVVTRTVELHLSQVYRKLGVAGRDGLLRS</sequence>
<gene>
    <name evidence="5" type="ORF">HNR67_004218</name>
</gene>
<dbReference type="AlphaFoldDB" id="A0A7W7CBH7"/>
<evidence type="ECO:0000256" key="1">
    <source>
        <dbReference type="ARBA" id="ARBA00023015"/>
    </source>
</evidence>
<dbReference type="InterPro" id="IPR016032">
    <property type="entry name" value="Sig_transdc_resp-reg_C-effctor"/>
</dbReference>
<organism evidence="5 6">
    <name type="scientific">Crossiella cryophila</name>
    <dbReference type="NCBI Taxonomy" id="43355"/>
    <lineage>
        <taxon>Bacteria</taxon>
        <taxon>Bacillati</taxon>
        <taxon>Actinomycetota</taxon>
        <taxon>Actinomycetes</taxon>
        <taxon>Pseudonocardiales</taxon>
        <taxon>Pseudonocardiaceae</taxon>
        <taxon>Crossiella</taxon>
    </lineage>
</organism>
<dbReference type="PANTHER" id="PTHR44688">
    <property type="entry name" value="DNA-BINDING TRANSCRIPTIONAL ACTIVATOR DEVR_DOSR"/>
    <property type="match status" value="1"/>
</dbReference>
<dbReference type="InterPro" id="IPR036388">
    <property type="entry name" value="WH-like_DNA-bd_sf"/>
</dbReference>
<protein>
    <submittedName>
        <fullName evidence="5">DNA-binding CsgD family transcriptional regulator</fullName>
    </submittedName>
</protein>
<dbReference type="EMBL" id="JACHMH010000001">
    <property type="protein sequence ID" value="MBB4678100.1"/>
    <property type="molecule type" value="Genomic_DNA"/>
</dbReference>
<dbReference type="Gene3D" id="1.25.40.10">
    <property type="entry name" value="Tetratricopeptide repeat domain"/>
    <property type="match status" value="1"/>
</dbReference>
<dbReference type="SMART" id="SM00421">
    <property type="entry name" value="HTH_LUXR"/>
    <property type="match status" value="1"/>
</dbReference>
<name>A0A7W7CBH7_9PSEU</name>
<dbReference type="CDD" id="cd06170">
    <property type="entry name" value="LuxR_C_like"/>
    <property type="match status" value="1"/>
</dbReference>
<evidence type="ECO:0000256" key="3">
    <source>
        <dbReference type="ARBA" id="ARBA00023163"/>
    </source>
</evidence>